<keyword evidence="3" id="KW-1185">Reference proteome</keyword>
<dbReference type="AlphaFoldDB" id="A0AAV7LNV3"/>
<accession>A0AAV7LNV3</accession>
<organism evidence="2 3">
    <name type="scientific">Pleurodeles waltl</name>
    <name type="common">Iberian ribbed newt</name>
    <dbReference type="NCBI Taxonomy" id="8319"/>
    <lineage>
        <taxon>Eukaryota</taxon>
        <taxon>Metazoa</taxon>
        <taxon>Chordata</taxon>
        <taxon>Craniata</taxon>
        <taxon>Vertebrata</taxon>
        <taxon>Euteleostomi</taxon>
        <taxon>Amphibia</taxon>
        <taxon>Batrachia</taxon>
        <taxon>Caudata</taxon>
        <taxon>Salamandroidea</taxon>
        <taxon>Salamandridae</taxon>
        <taxon>Pleurodelinae</taxon>
        <taxon>Pleurodeles</taxon>
    </lineage>
</organism>
<protein>
    <submittedName>
        <fullName evidence="2">Uncharacterized protein</fullName>
    </submittedName>
</protein>
<dbReference type="EMBL" id="JANPWB010000015">
    <property type="protein sequence ID" value="KAJ1093222.1"/>
    <property type="molecule type" value="Genomic_DNA"/>
</dbReference>
<feature type="non-terminal residue" evidence="2">
    <location>
        <position position="1"/>
    </location>
</feature>
<evidence type="ECO:0000313" key="2">
    <source>
        <dbReference type="EMBL" id="KAJ1093222.1"/>
    </source>
</evidence>
<proteinExistence type="predicted"/>
<sequence length="77" mass="7890">GSNMSSRMEGVTCDLDMPSPVSGFSCVLFLGTRSQSQAFSSSEASDSKSASKVSEKEVSLSATISYPHSSGVSASDS</sequence>
<reference evidence="2" key="1">
    <citation type="journal article" date="2022" name="bioRxiv">
        <title>Sequencing and chromosome-scale assembly of the giantPleurodeles waltlgenome.</title>
        <authorList>
            <person name="Brown T."/>
            <person name="Elewa A."/>
            <person name="Iarovenko S."/>
            <person name="Subramanian E."/>
            <person name="Araus A.J."/>
            <person name="Petzold A."/>
            <person name="Susuki M."/>
            <person name="Suzuki K.-i.T."/>
            <person name="Hayashi T."/>
            <person name="Toyoda A."/>
            <person name="Oliveira C."/>
            <person name="Osipova E."/>
            <person name="Leigh N.D."/>
            <person name="Simon A."/>
            <person name="Yun M.H."/>
        </authorList>
    </citation>
    <scope>NUCLEOTIDE SEQUENCE</scope>
    <source>
        <strain evidence="2">20211129_DDA</strain>
        <tissue evidence="2">Liver</tissue>
    </source>
</reference>
<name>A0AAV7LNV3_PLEWA</name>
<evidence type="ECO:0000313" key="3">
    <source>
        <dbReference type="Proteomes" id="UP001066276"/>
    </source>
</evidence>
<gene>
    <name evidence="2" type="ORF">NDU88_006327</name>
</gene>
<comment type="caution">
    <text evidence="2">The sequence shown here is derived from an EMBL/GenBank/DDBJ whole genome shotgun (WGS) entry which is preliminary data.</text>
</comment>
<feature type="region of interest" description="Disordered" evidence="1">
    <location>
        <begin position="38"/>
        <end position="61"/>
    </location>
</feature>
<dbReference type="Proteomes" id="UP001066276">
    <property type="component" value="Chromosome 11"/>
</dbReference>
<feature type="compositionally biased region" description="Low complexity" evidence="1">
    <location>
        <begin position="38"/>
        <end position="52"/>
    </location>
</feature>
<feature type="non-terminal residue" evidence="2">
    <location>
        <position position="77"/>
    </location>
</feature>
<evidence type="ECO:0000256" key="1">
    <source>
        <dbReference type="SAM" id="MobiDB-lite"/>
    </source>
</evidence>